<name>A0AAD7HA72_9AGAR</name>
<accession>A0AAD7HA72</accession>
<evidence type="ECO:0000313" key="2">
    <source>
        <dbReference type="EMBL" id="KAJ7716129.1"/>
    </source>
</evidence>
<evidence type="ECO:0000313" key="3">
    <source>
        <dbReference type="Proteomes" id="UP001215598"/>
    </source>
</evidence>
<keyword evidence="1" id="KW-0472">Membrane</keyword>
<keyword evidence="3" id="KW-1185">Reference proteome</keyword>
<proteinExistence type="predicted"/>
<keyword evidence="1" id="KW-1133">Transmembrane helix</keyword>
<organism evidence="2 3">
    <name type="scientific">Mycena metata</name>
    <dbReference type="NCBI Taxonomy" id="1033252"/>
    <lineage>
        <taxon>Eukaryota</taxon>
        <taxon>Fungi</taxon>
        <taxon>Dikarya</taxon>
        <taxon>Basidiomycota</taxon>
        <taxon>Agaricomycotina</taxon>
        <taxon>Agaricomycetes</taxon>
        <taxon>Agaricomycetidae</taxon>
        <taxon>Agaricales</taxon>
        <taxon>Marasmiineae</taxon>
        <taxon>Mycenaceae</taxon>
        <taxon>Mycena</taxon>
    </lineage>
</organism>
<gene>
    <name evidence="2" type="ORF">B0H16DRAFT_1476932</name>
</gene>
<evidence type="ECO:0000256" key="1">
    <source>
        <dbReference type="SAM" id="Phobius"/>
    </source>
</evidence>
<dbReference type="Proteomes" id="UP001215598">
    <property type="component" value="Unassembled WGS sequence"/>
</dbReference>
<keyword evidence="1" id="KW-0812">Transmembrane</keyword>
<dbReference type="AlphaFoldDB" id="A0AAD7HA72"/>
<reference evidence="2" key="1">
    <citation type="submission" date="2023-03" db="EMBL/GenBank/DDBJ databases">
        <title>Massive genome expansion in bonnet fungi (Mycena s.s.) driven by repeated elements and novel gene families across ecological guilds.</title>
        <authorList>
            <consortium name="Lawrence Berkeley National Laboratory"/>
            <person name="Harder C.B."/>
            <person name="Miyauchi S."/>
            <person name="Viragh M."/>
            <person name="Kuo A."/>
            <person name="Thoen E."/>
            <person name="Andreopoulos B."/>
            <person name="Lu D."/>
            <person name="Skrede I."/>
            <person name="Drula E."/>
            <person name="Henrissat B."/>
            <person name="Morin E."/>
            <person name="Kohler A."/>
            <person name="Barry K."/>
            <person name="LaButti K."/>
            <person name="Morin E."/>
            <person name="Salamov A."/>
            <person name="Lipzen A."/>
            <person name="Mereny Z."/>
            <person name="Hegedus B."/>
            <person name="Baldrian P."/>
            <person name="Stursova M."/>
            <person name="Weitz H."/>
            <person name="Taylor A."/>
            <person name="Grigoriev I.V."/>
            <person name="Nagy L.G."/>
            <person name="Martin F."/>
            <person name="Kauserud H."/>
        </authorList>
    </citation>
    <scope>NUCLEOTIDE SEQUENCE</scope>
    <source>
        <strain evidence="2">CBHHK182m</strain>
    </source>
</reference>
<sequence length="144" mass="16152">MTPISDSALPIVESAFPFSGATMNFKLVAAFVVPALAACIIYYASPMRLTNVLVAAIHDVERTYFDALDARNSVLSAVYSLRLKVSVIRETTLRNSLSQHVAFREFLKGRTFALFECIEEVRVLQIQIEFREKLSTPRLKFCGT</sequence>
<protein>
    <submittedName>
        <fullName evidence="2">Uncharacterized protein</fullName>
    </submittedName>
</protein>
<feature type="transmembrane region" description="Helical" evidence="1">
    <location>
        <begin position="25"/>
        <end position="44"/>
    </location>
</feature>
<comment type="caution">
    <text evidence="2">The sequence shown here is derived from an EMBL/GenBank/DDBJ whole genome shotgun (WGS) entry which is preliminary data.</text>
</comment>
<dbReference type="EMBL" id="JARKIB010000296">
    <property type="protein sequence ID" value="KAJ7716129.1"/>
    <property type="molecule type" value="Genomic_DNA"/>
</dbReference>